<evidence type="ECO:0000313" key="1">
    <source>
        <dbReference type="EMBL" id="KAK7450600.1"/>
    </source>
</evidence>
<comment type="caution">
    <text evidence="1">The sequence shown here is derived from an EMBL/GenBank/DDBJ whole genome shotgun (WGS) entry which is preliminary data.</text>
</comment>
<proteinExistence type="predicted"/>
<protein>
    <submittedName>
        <fullName evidence="1">Uncharacterized protein</fullName>
    </submittedName>
</protein>
<sequence length="164" mass="18999">MQLNVCRPNTEKKSLAGFKRSWAMTIDQETIVEKLCEEVLGKAENQWKVYKVEGLQKETITDYRNILGFLEEGKAQVEPLSDEILEVREVFQDLNLQYTHLLVVLTEWFADSIFPQELHSAVVQAAASQSQIPSSQDIPTTLRRDRELMYSLLMFRRIIHVSLN</sequence>
<organism evidence="1 2">
    <name type="scientific">Marasmiellus scandens</name>
    <dbReference type="NCBI Taxonomy" id="2682957"/>
    <lineage>
        <taxon>Eukaryota</taxon>
        <taxon>Fungi</taxon>
        <taxon>Dikarya</taxon>
        <taxon>Basidiomycota</taxon>
        <taxon>Agaricomycotina</taxon>
        <taxon>Agaricomycetes</taxon>
        <taxon>Agaricomycetidae</taxon>
        <taxon>Agaricales</taxon>
        <taxon>Marasmiineae</taxon>
        <taxon>Omphalotaceae</taxon>
        <taxon>Marasmiellus</taxon>
    </lineage>
</organism>
<accession>A0ABR1J5D0</accession>
<name>A0ABR1J5D0_9AGAR</name>
<evidence type="ECO:0000313" key="2">
    <source>
        <dbReference type="Proteomes" id="UP001498398"/>
    </source>
</evidence>
<gene>
    <name evidence="1" type="ORF">VKT23_012910</name>
</gene>
<reference evidence="1 2" key="1">
    <citation type="submission" date="2024-01" db="EMBL/GenBank/DDBJ databases">
        <title>A draft genome for the cacao thread blight pathogen Marasmiellus scandens.</title>
        <authorList>
            <person name="Baruah I.K."/>
            <person name="Leung J."/>
            <person name="Bukari Y."/>
            <person name="Amoako-Attah I."/>
            <person name="Meinhardt L.W."/>
            <person name="Bailey B.A."/>
            <person name="Cohen S.P."/>
        </authorList>
    </citation>
    <scope>NUCLEOTIDE SEQUENCE [LARGE SCALE GENOMIC DNA]</scope>
    <source>
        <strain evidence="1 2">GH-19</strain>
    </source>
</reference>
<dbReference type="Proteomes" id="UP001498398">
    <property type="component" value="Unassembled WGS sequence"/>
</dbReference>
<keyword evidence="2" id="KW-1185">Reference proteome</keyword>
<dbReference type="EMBL" id="JBANRG010000033">
    <property type="protein sequence ID" value="KAK7450600.1"/>
    <property type="molecule type" value="Genomic_DNA"/>
</dbReference>